<feature type="region of interest" description="Disordered" evidence="1">
    <location>
        <begin position="67"/>
        <end position="150"/>
    </location>
</feature>
<comment type="caution">
    <text evidence="2">The sequence shown here is derived from an EMBL/GenBank/DDBJ whole genome shotgun (WGS) entry which is preliminary data.</text>
</comment>
<dbReference type="InterPro" id="IPR009548">
    <property type="entry name" value="Prkrip1"/>
</dbReference>
<dbReference type="EMBL" id="MCGO01000011">
    <property type="protein sequence ID" value="ORY48608.1"/>
    <property type="molecule type" value="Genomic_DNA"/>
</dbReference>
<proteinExistence type="predicted"/>
<evidence type="ECO:0000256" key="1">
    <source>
        <dbReference type="SAM" id="MobiDB-lite"/>
    </source>
</evidence>
<organism evidence="2 3">
    <name type="scientific">Rhizoclosmatium globosum</name>
    <dbReference type="NCBI Taxonomy" id="329046"/>
    <lineage>
        <taxon>Eukaryota</taxon>
        <taxon>Fungi</taxon>
        <taxon>Fungi incertae sedis</taxon>
        <taxon>Chytridiomycota</taxon>
        <taxon>Chytridiomycota incertae sedis</taxon>
        <taxon>Chytridiomycetes</taxon>
        <taxon>Chytridiales</taxon>
        <taxon>Chytriomycetaceae</taxon>
        <taxon>Rhizoclosmatium</taxon>
    </lineage>
</organism>
<evidence type="ECO:0000313" key="3">
    <source>
        <dbReference type="Proteomes" id="UP000193642"/>
    </source>
</evidence>
<gene>
    <name evidence="2" type="ORF">BCR33DRAFT_714349</name>
</gene>
<feature type="compositionally biased region" description="Acidic residues" evidence="1">
    <location>
        <begin position="122"/>
        <end position="144"/>
    </location>
</feature>
<name>A0A1Y2CNK1_9FUNG</name>
<accession>A0A1Y2CNK1</accession>
<protein>
    <submittedName>
        <fullName evidence="2">DUF1168-domain-containing protein</fullName>
    </submittedName>
</protein>
<reference evidence="2 3" key="1">
    <citation type="submission" date="2016-07" db="EMBL/GenBank/DDBJ databases">
        <title>Pervasive Adenine N6-methylation of Active Genes in Fungi.</title>
        <authorList>
            <consortium name="DOE Joint Genome Institute"/>
            <person name="Mondo S.J."/>
            <person name="Dannebaum R.O."/>
            <person name="Kuo R.C."/>
            <person name="Labutti K."/>
            <person name="Haridas S."/>
            <person name="Kuo A."/>
            <person name="Salamov A."/>
            <person name="Ahrendt S.R."/>
            <person name="Lipzen A."/>
            <person name="Sullivan W."/>
            <person name="Andreopoulos W.B."/>
            <person name="Clum A."/>
            <person name="Lindquist E."/>
            <person name="Daum C."/>
            <person name="Ramamoorthy G.K."/>
            <person name="Gryganskyi A."/>
            <person name="Culley D."/>
            <person name="Magnuson J.K."/>
            <person name="James T.Y."/>
            <person name="O'Malley M.A."/>
            <person name="Stajich J.E."/>
            <person name="Spatafora J.W."/>
            <person name="Visel A."/>
            <person name="Grigoriev I.V."/>
        </authorList>
    </citation>
    <scope>NUCLEOTIDE SEQUENCE [LARGE SCALE GENOMIC DNA]</scope>
    <source>
        <strain evidence="2 3">JEL800</strain>
    </source>
</reference>
<dbReference type="PANTHER" id="PTHR13507">
    <property type="entry name" value="PRKR-INTERACTING PROTEIN 1"/>
    <property type="match status" value="1"/>
</dbReference>
<sequence>MKIDKLMARIDKPIVLPESRRNIDPTSRTKAPAEFVRNVQGSSAGAGSGEFHVYRSLRRKEYARLQAMDSKDRKEREKEEYETKIAAAKQAEEEKTAKKREKRKRRNKGGDKKGKKKKGDGEADAPDADADGDEEEAENDEVEEGQNKEK</sequence>
<dbReference type="PANTHER" id="PTHR13507:SF0">
    <property type="entry name" value="PRKR-INTERACTING PROTEIN 1"/>
    <property type="match status" value="1"/>
</dbReference>
<dbReference type="GO" id="GO:0005730">
    <property type="term" value="C:nucleolus"/>
    <property type="evidence" value="ECO:0007669"/>
    <property type="project" value="TreeGrafter"/>
</dbReference>
<dbReference type="GO" id="GO:0003725">
    <property type="term" value="F:double-stranded RNA binding"/>
    <property type="evidence" value="ECO:0007669"/>
    <property type="project" value="InterPro"/>
</dbReference>
<feature type="compositionally biased region" description="Basic residues" evidence="1">
    <location>
        <begin position="97"/>
        <end position="118"/>
    </location>
</feature>
<dbReference type="Pfam" id="PF06658">
    <property type="entry name" value="DUF1168"/>
    <property type="match status" value="1"/>
</dbReference>
<dbReference type="GO" id="GO:0019901">
    <property type="term" value="F:protein kinase binding"/>
    <property type="evidence" value="ECO:0007669"/>
    <property type="project" value="TreeGrafter"/>
</dbReference>
<keyword evidence="3" id="KW-1185">Reference proteome</keyword>
<dbReference type="GO" id="GO:0004860">
    <property type="term" value="F:protein kinase inhibitor activity"/>
    <property type="evidence" value="ECO:0007669"/>
    <property type="project" value="TreeGrafter"/>
</dbReference>
<feature type="compositionally biased region" description="Basic and acidic residues" evidence="1">
    <location>
        <begin position="67"/>
        <end position="83"/>
    </location>
</feature>
<dbReference type="Proteomes" id="UP000193642">
    <property type="component" value="Unassembled WGS sequence"/>
</dbReference>
<dbReference type="AlphaFoldDB" id="A0A1Y2CNK1"/>
<dbReference type="STRING" id="329046.A0A1Y2CNK1"/>
<evidence type="ECO:0000313" key="2">
    <source>
        <dbReference type="EMBL" id="ORY48608.1"/>
    </source>
</evidence>
<dbReference type="OrthoDB" id="10067079at2759"/>